<gene>
    <name evidence="2" type="primary">LOC113213224</name>
</gene>
<organism evidence="1 2">
    <name type="scientific">Frankliniella occidentalis</name>
    <name type="common">Western flower thrips</name>
    <name type="synonym">Euthrips occidentalis</name>
    <dbReference type="NCBI Taxonomy" id="133901"/>
    <lineage>
        <taxon>Eukaryota</taxon>
        <taxon>Metazoa</taxon>
        <taxon>Ecdysozoa</taxon>
        <taxon>Arthropoda</taxon>
        <taxon>Hexapoda</taxon>
        <taxon>Insecta</taxon>
        <taxon>Pterygota</taxon>
        <taxon>Neoptera</taxon>
        <taxon>Paraneoptera</taxon>
        <taxon>Thysanoptera</taxon>
        <taxon>Terebrantia</taxon>
        <taxon>Thripoidea</taxon>
        <taxon>Thripidae</taxon>
        <taxon>Frankliniella</taxon>
    </lineage>
</organism>
<dbReference type="AlphaFoldDB" id="A0A6J1T4X5"/>
<keyword evidence="1" id="KW-1185">Reference proteome</keyword>
<name>A0A6J1T4X5_FRAOC</name>
<sequence length="126" mass="14726">MNFAQILQEINERPICVRSNLLPKFVAFNILSADTIDNLTKPGTKNNVLVLEYKPRLKLKIYADTTYQRFTAAMVKELNDDIMSGNKWYIIRIDSDRDNFISKFMTEEEINHNKFPIFDAKIHALL</sequence>
<dbReference type="RefSeq" id="XP_026287997.1">
    <property type="nucleotide sequence ID" value="XM_026432212.2"/>
</dbReference>
<dbReference type="Proteomes" id="UP000504606">
    <property type="component" value="Unplaced"/>
</dbReference>
<evidence type="ECO:0000313" key="1">
    <source>
        <dbReference type="Proteomes" id="UP000504606"/>
    </source>
</evidence>
<dbReference type="KEGG" id="foc:113213224"/>
<reference evidence="2" key="1">
    <citation type="submission" date="2025-08" db="UniProtKB">
        <authorList>
            <consortium name="RefSeq"/>
        </authorList>
    </citation>
    <scope>IDENTIFICATION</scope>
    <source>
        <tissue evidence="2">Whole organism</tissue>
    </source>
</reference>
<protein>
    <submittedName>
        <fullName evidence="2">Uncharacterized protein LOC113213224</fullName>
    </submittedName>
</protein>
<evidence type="ECO:0000313" key="2">
    <source>
        <dbReference type="RefSeq" id="XP_026287997.1"/>
    </source>
</evidence>
<dbReference type="GeneID" id="113213224"/>
<proteinExistence type="predicted"/>
<accession>A0A6J1T4X5</accession>